<dbReference type="PANTHER" id="PTHR43649">
    <property type="entry name" value="ARABINOSE-BINDING PROTEIN-RELATED"/>
    <property type="match status" value="1"/>
</dbReference>
<dbReference type="EMBL" id="CP115965">
    <property type="protein sequence ID" value="WZW99475.1"/>
    <property type="molecule type" value="Genomic_DNA"/>
</dbReference>
<dbReference type="InterPro" id="IPR050490">
    <property type="entry name" value="Bact_solute-bd_prot1"/>
</dbReference>
<keyword evidence="1" id="KW-0732">Signal</keyword>
<dbReference type="Pfam" id="PF01547">
    <property type="entry name" value="SBP_bac_1"/>
    <property type="match status" value="1"/>
</dbReference>
<dbReference type="PROSITE" id="PS51257">
    <property type="entry name" value="PROKAR_LIPOPROTEIN"/>
    <property type="match status" value="1"/>
</dbReference>
<evidence type="ECO:0000256" key="1">
    <source>
        <dbReference type="SAM" id="SignalP"/>
    </source>
</evidence>
<evidence type="ECO:0000313" key="2">
    <source>
        <dbReference type="EMBL" id="WZW99475.1"/>
    </source>
</evidence>
<sequence length="426" mass="45828">MHRRFAAAVITACLALGACAGPGGADAEGGPVTLRMAWWGNDLRNRMTEEVIALFHEQHPDIRVELEPGEWSGYWDRLATQAAGGDLPDVIAMDESQIATYGNRGVLLDLASQSANLDLSAMDANVLETGMVDGVLAGAPVGVGIYSVAVNPDVLAAAGVEMPDDTTWTWDDLREISAQVTQNSPEGTYGFDRLGLAAVELGYFARQRGEEVFPREGETPVSVETALLYLDHVDRLEADGAVPSATVQNEDFAIPLDSSMFGTGQAAFHLLFHTQMQAFANAAGTEMRLLRLPALEAGEPHMANKASMYWSIAARSDHPEEAATLVDFLLTDTDAARVLLVERGVSAIPAIQDEVEPLLDANGQTSLQFARAMQEEVITPPQVTPAGVGNYSSEYTRIMQTYMYDQVDRQTAAQQLVDLARSVGNG</sequence>
<dbReference type="SUPFAM" id="SSF53850">
    <property type="entry name" value="Periplasmic binding protein-like II"/>
    <property type="match status" value="1"/>
</dbReference>
<dbReference type="Proteomes" id="UP001434337">
    <property type="component" value="Chromosome"/>
</dbReference>
<accession>A0ABZ3C9L9</accession>
<keyword evidence="3" id="KW-1185">Reference proteome</keyword>
<feature type="signal peptide" evidence="1">
    <location>
        <begin position="1"/>
        <end position="20"/>
    </location>
</feature>
<reference evidence="2 3" key="1">
    <citation type="journal article" date="2023" name="Environ Microbiome">
        <title>A coral-associated actinobacterium mitigates coral bleaching under heat stress.</title>
        <authorList>
            <person name="Li J."/>
            <person name="Zou Y."/>
            <person name="Li Q."/>
            <person name="Zhang J."/>
            <person name="Bourne D.G."/>
            <person name="Lyu Y."/>
            <person name="Liu C."/>
            <person name="Zhang S."/>
        </authorList>
    </citation>
    <scope>NUCLEOTIDE SEQUENCE [LARGE SCALE GENOMIC DNA]</scope>
    <source>
        <strain evidence="2 3">SCSIO 13291</strain>
    </source>
</reference>
<protein>
    <submittedName>
        <fullName evidence="2">Extracellular solute-binding protein</fullName>
    </submittedName>
</protein>
<dbReference type="Gene3D" id="3.40.190.10">
    <property type="entry name" value="Periplasmic binding protein-like II"/>
    <property type="match status" value="2"/>
</dbReference>
<evidence type="ECO:0000313" key="3">
    <source>
        <dbReference type="Proteomes" id="UP001434337"/>
    </source>
</evidence>
<proteinExistence type="predicted"/>
<name>A0ABZ3C9L9_9ACTN</name>
<gene>
    <name evidence="2" type="ORF">PCC79_04575</name>
</gene>
<organism evidence="2 3">
    <name type="scientific">Propioniciclava soli</name>
    <dbReference type="NCBI Taxonomy" id="2775081"/>
    <lineage>
        <taxon>Bacteria</taxon>
        <taxon>Bacillati</taxon>
        <taxon>Actinomycetota</taxon>
        <taxon>Actinomycetes</taxon>
        <taxon>Propionibacteriales</taxon>
        <taxon>Propionibacteriaceae</taxon>
        <taxon>Propioniciclava</taxon>
    </lineage>
</organism>
<feature type="chain" id="PRO_5045899609" evidence="1">
    <location>
        <begin position="21"/>
        <end position="426"/>
    </location>
</feature>
<dbReference type="RefSeq" id="WP_342373140.1">
    <property type="nucleotide sequence ID" value="NZ_CP115965.1"/>
</dbReference>
<dbReference type="InterPro" id="IPR006059">
    <property type="entry name" value="SBP"/>
</dbReference>
<dbReference type="PANTHER" id="PTHR43649:SF11">
    <property type="entry name" value="ABC TRANSPORTER SUBSTRATE-BINDING PROTEIN YESO-RELATED"/>
    <property type="match status" value="1"/>
</dbReference>